<proteinExistence type="predicted"/>
<dbReference type="GO" id="GO:0046686">
    <property type="term" value="P:response to cadmium ion"/>
    <property type="evidence" value="ECO:0007669"/>
    <property type="project" value="TreeGrafter"/>
</dbReference>
<dbReference type="GO" id="GO:0032791">
    <property type="term" value="F:lead ion binding"/>
    <property type="evidence" value="ECO:0007669"/>
    <property type="project" value="TreeGrafter"/>
</dbReference>
<dbReference type="SMART" id="SM00418">
    <property type="entry name" value="HTH_ARSR"/>
    <property type="match status" value="1"/>
</dbReference>
<dbReference type="SUPFAM" id="SSF46785">
    <property type="entry name" value="Winged helix' DNA-binding domain"/>
    <property type="match status" value="1"/>
</dbReference>
<dbReference type="InterPro" id="IPR036388">
    <property type="entry name" value="WH-like_DNA-bd_sf"/>
</dbReference>
<feature type="domain" description="HTH arsR-type" evidence="1">
    <location>
        <begin position="1"/>
        <end position="97"/>
    </location>
</feature>
<dbReference type="InterPro" id="IPR052543">
    <property type="entry name" value="HTH_Metal-responsive_Reg"/>
</dbReference>
<dbReference type="InterPro" id="IPR001845">
    <property type="entry name" value="HTH_ArsR_DNA-bd_dom"/>
</dbReference>
<evidence type="ECO:0000313" key="2">
    <source>
        <dbReference type="EMBL" id="MBK0421438.1"/>
    </source>
</evidence>
<keyword evidence="3" id="KW-1185">Reference proteome</keyword>
<evidence type="ECO:0000313" key="3">
    <source>
        <dbReference type="Proteomes" id="UP000618733"/>
    </source>
</evidence>
<dbReference type="GO" id="GO:0003700">
    <property type="term" value="F:DNA-binding transcription factor activity"/>
    <property type="evidence" value="ECO:0007669"/>
    <property type="project" value="InterPro"/>
</dbReference>
<comment type="caution">
    <text evidence="2">The sequence shown here is derived from an EMBL/GenBank/DDBJ whole genome shotgun (WGS) entry which is preliminary data.</text>
</comment>
<dbReference type="InterPro" id="IPR011991">
    <property type="entry name" value="ArsR-like_HTH"/>
</dbReference>
<dbReference type="Pfam" id="PF12840">
    <property type="entry name" value="HTH_20"/>
    <property type="match status" value="1"/>
</dbReference>
<sequence>MDEREDGARLARVASALSDASRATMLLCLLDGRAWTPAELADRAGIARSTATGHVNALVEAGLVSDRRAGRHRYLTIARPEVVAAIEALSTFAVPARPGPTLRSVHADRALRHARSCYDHLAGELGTELLRAWVSRALLEVEDANGPDGDARRVRLTAAGEEWFGDLGIELDRLARGRRQLALVCLDWTERRDHLAGALGAAFMARAQELGWIGRRSGSRAIRVTEVGTRELEERLGLRPVERR</sequence>
<accession>A0A934QC38</accession>
<dbReference type="Gene3D" id="1.10.10.10">
    <property type="entry name" value="Winged helix-like DNA-binding domain superfamily/Winged helix DNA-binding domain"/>
    <property type="match status" value="1"/>
</dbReference>
<dbReference type="PANTHER" id="PTHR39168:SF1">
    <property type="entry name" value="TRANSCRIPTIONAL REGULATORY PROTEIN"/>
    <property type="match status" value="1"/>
</dbReference>
<protein>
    <submittedName>
        <fullName evidence="2">Winged helix-turn-helix transcriptional regulator</fullName>
    </submittedName>
</protein>
<dbReference type="GO" id="GO:0097063">
    <property type="term" value="F:cadmium ion sensor activity"/>
    <property type="evidence" value="ECO:0007669"/>
    <property type="project" value="TreeGrafter"/>
</dbReference>
<reference evidence="2" key="1">
    <citation type="submission" date="2020-12" db="EMBL/GenBank/DDBJ databases">
        <title>Leucobacter sp. CAS2, isolated from Chromium sludge.</title>
        <authorList>
            <person name="Xu Z."/>
        </authorList>
    </citation>
    <scope>NUCLEOTIDE SEQUENCE</scope>
    <source>
        <strain evidence="2">CSA2</strain>
    </source>
</reference>
<dbReference type="PROSITE" id="PS50987">
    <property type="entry name" value="HTH_ARSR_2"/>
    <property type="match status" value="1"/>
</dbReference>
<dbReference type="Proteomes" id="UP000618733">
    <property type="component" value="Unassembled WGS sequence"/>
</dbReference>
<evidence type="ECO:0000259" key="1">
    <source>
        <dbReference type="PROSITE" id="PS50987"/>
    </source>
</evidence>
<name>A0A934QC38_9MICO</name>
<dbReference type="PANTHER" id="PTHR39168">
    <property type="entry name" value="TRANSCRIPTIONAL REGULATOR-RELATED"/>
    <property type="match status" value="1"/>
</dbReference>
<organism evidence="2 3">
    <name type="scientific">Leucobacter edaphi</name>
    <dbReference type="NCBI Taxonomy" id="2796472"/>
    <lineage>
        <taxon>Bacteria</taxon>
        <taxon>Bacillati</taxon>
        <taxon>Actinomycetota</taxon>
        <taxon>Actinomycetes</taxon>
        <taxon>Micrococcales</taxon>
        <taxon>Microbacteriaceae</taxon>
        <taxon>Leucobacter</taxon>
    </lineage>
</organism>
<dbReference type="AlphaFoldDB" id="A0A934QC38"/>
<dbReference type="EMBL" id="JAEHOI010000004">
    <property type="protein sequence ID" value="MBK0421438.1"/>
    <property type="molecule type" value="Genomic_DNA"/>
</dbReference>
<gene>
    <name evidence="2" type="ORF">JD292_05045</name>
</gene>
<dbReference type="RefSeq" id="WP_200131651.1">
    <property type="nucleotide sequence ID" value="NZ_JAEHOI010000004.1"/>
</dbReference>
<dbReference type="GO" id="GO:0010288">
    <property type="term" value="P:response to lead ion"/>
    <property type="evidence" value="ECO:0007669"/>
    <property type="project" value="TreeGrafter"/>
</dbReference>
<dbReference type="CDD" id="cd00090">
    <property type="entry name" value="HTH_ARSR"/>
    <property type="match status" value="1"/>
</dbReference>
<dbReference type="InterPro" id="IPR036390">
    <property type="entry name" value="WH_DNA-bd_sf"/>
</dbReference>
<dbReference type="GO" id="GO:0003677">
    <property type="term" value="F:DNA binding"/>
    <property type="evidence" value="ECO:0007669"/>
    <property type="project" value="TreeGrafter"/>
</dbReference>